<comment type="similarity">
    <text evidence="1 4">Belongs to the fatty acyl-CoA reductase family.</text>
</comment>
<dbReference type="Pfam" id="PF03015">
    <property type="entry name" value="Sterile"/>
    <property type="match status" value="1"/>
</dbReference>
<keyword evidence="4" id="KW-0560">Oxidoreductase</keyword>
<dbReference type="Pfam" id="PF07993">
    <property type="entry name" value="NAD_binding_4"/>
    <property type="match status" value="1"/>
</dbReference>
<dbReference type="InterPro" id="IPR013120">
    <property type="entry name" value="FAR_NAD-bd"/>
</dbReference>
<feature type="domain" description="Fatty acyl-CoA reductase C-terminal" evidence="5">
    <location>
        <begin position="398"/>
        <end position="491"/>
    </location>
</feature>
<evidence type="ECO:0000259" key="5">
    <source>
        <dbReference type="Pfam" id="PF03015"/>
    </source>
</evidence>
<organism evidence="7 8">
    <name type="scientific">Allacma fusca</name>
    <dbReference type="NCBI Taxonomy" id="39272"/>
    <lineage>
        <taxon>Eukaryota</taxon>
        <taxon>Metazoa</taxon>
        <taxon>Ecdysozoa</taxon>
        <taxon>Arthropoda</taxon>
        <taxon>Hexapoda</taxon>
        <taxon>Collembola</taxon>
        <taxon>Symphypleona</taxon>
        <taxon>Sminthuridae</taxon>
        <taxon>Allacma</taxon>
    </lineage>
</organism>
<evidence type="ECO:0000313" key="8">
    <source>
        <dbReference type="Proteomes" id="UP000708208"/>
    </source>
</evidence>
<dbReference type="AlphaFoldDB" id="A0A8J2JHI6"/>
<evidence type="ECO:0000313" key="7">
    <source>
        <dbReference type="EMBL" id="CAG7719861.1"/>
    </source>
</evidence>
<dbReference type="GO" id="GO:0005777">
    <property type="term" value="C:peroxisome"/>
    <property type="evidence" value="ECO:0007669"/>
    <property type="project" value="TreeGrafter"/>
</dbReference>
<dbReference type="GO" id="GO:0102965">
    <property type="term" value="F:alcohol-forming long-chain fatty acyl-CoA reductase activity"/>
    <property type="evidence" value="ECO:0007669"/>
    <property type="project" value="UniProtKB-EC"/>
</dbReference>
<accession>A0A8J2JHI6</accession>
<dbReference type="CDD" id="cd09071">
    <property type="entry name" value="FAR_C"/>
    <property type="match status" value="1"/>
</dbReference>
<evidence type="ECO:0000256" key="2">
    <source>
        <dbReference type="ARBA" id="ARBA00022516"/>
    </source>
</evidence>
<reference evidence="7" key="1">
    <citation type="submission" date="2021-06" db="EMBL/GenBank/DDBJ databases">
        <authorList>
            <person name="Hodson N. C."/>
            <person name="Mongue J. A."/>
            <person name="Jaron S. K."/>
        </authorList>
    </citation>
    <scope>NUCLEOTIDE SEQUENCE</scope>
</reference>
<dbReference type="GO" id="GO:0035336">
    <property type="term" value="P:long-chain fatty-acyl-CoA metabolic process"/>
    <property type="evidence" value="ECO:0007669"/>
    <property type="project" value="TreeGrafter"/>
</dbReference>
<proteinExistence type="inferred from homology"/>
<comment type="caution">
    <text evidence="7">The sequence shown here is derived from an EMBL/GenBank/DDBJ whole genome shotgun (WGS) entry which is preliminary data.</text>
</comment>
<protein>
    <recommendedName>
        <fullName evidence="4">Fatty acyl-CoA reductase</fullName>
        <ecNumber evidence="4">1.2.1.84</ecNumber>
    </recommendedName>
</protein>
<dbReference type="PANTHER" id="PTHR11011">
    <property type="entry name" value="MALE STERILITY PROTEIN 2-RELATED"/>
    <property type="match status" value="1"/>
</dbReference>
<dbReference type="GO" id="GO:0080019">
    <property type="term" value="F:alcohol-forming very long-chain fatty acyl-CoA reductase activity"/>
    <property type="evidence" value="ECO:0007669"/>
    <property type="project" value="InterPro"/>
</dbReference>
<dbReference type="InterPro" id="IPR033640">
    <property type="entry name" value="FAR_C"/>
</dbReference>
<evidence type="ECO:0000256" key="4">
    <source>
        <dbReference type="RuleBase" id="RU363097"/>
    </source>
</evidence>
<keyword evidence="3 4" id="KW-0443">Lipid metabolism</keyword>
<dbReference type="EMBL" id="CAJVCH010065184">
    <property type="protein sequence ID" value="CAG7719861.1"/>
    <property type="molecule type" value="Genomic_DNA"/>
</dbReference>
<dbReference type="CDD" id="cd05236">
    <property type="entry name" value="FAR-N_SDR_e"/>
    <property type="match status" value="1"/>
</dbReference>
<dbReference type="Proteomes" id="UP000708208">
    <property type="component" value="Unassembled WGS sequence"/>
</dbReference>
<keyword evidence="2 4" id="KW-0444">Lipid biosynthesis</keyword>
<evidence type="ECO:0000259" key="6">
    <source>
        <dbReference type="Pfam" id="PF07993"/>
    </source>
</evidence>
<dbReference type="EC" id="1.2.1.84" evidence="4"/>
<keyword evidence="8" id="KW-1185">Reference proteome</keyword>
<dbReference type="InterPro" id="IPR026055">
    <property type="entry name" value="FAR"/>
</dbReference>
<feature type="domain" description="Thioester reductase (TE)" evidence="6">
    <location>
        <begin position="61"/>
        <end position="327"/>
    </location>
</feature>
<feature type="non-terminal residue" evidence="7">
    <location>
        <position position="1"/>
    </location>
</feature>
<name>A0A8J2JHI6_9HEXA</name>
<comment type="catalytic activity">
    <reaction evidence="4">
        <text>a long-chain fatty acyl-CoA + 2 NADPH + 2 H(+) = a long-chain primary fatty alcohol + 2 NADP(+) + CoA</text>
        <dbReference type="Rhea" id="RHEA:52716"/>
        <dbReference type="ChEBI" id="CHEBI:15378"/>
        <dbReference type="ChEBI" id="CHEBI:57287"/>
        <dbReference type="ChEBI" id="CHEBI:57783"/>
        <dbReference type="ChEBI" id="CHEBI:58349"/>
        <dbReference type="ChEBI" id="CHEBI:77396"/>
        <dbReference type="ChEBI" id="CHEBI:83139"/>
        <dbReference type="EC" id="1.2.1.84"/>
    </reaction>
</comment>
<comment type="function">
    <text evidence="4">Catalyzes the reduction of fatty acyl-CoA to fatty alcohols.</text>
</comment>
<evidence type="ECO:0000256" key="3">
    <source>
        <dbReference type="ARBA" id="ARBA00023098"/>
    </source>
</evidence>
<evidence type="ECO:0000256" key="1">
    <source>
        <dbReference type="ARBA" id="ARBA00005928"/>
    </source>
</evidence>
<gene>
    <name evidence="7" type="ORF">AFUS01_LOCUS9161</name>
</gene>
<sequence>MLRIRLVTTIVQNIFSQEPIKTNQGNKIDLFAQLLCCCCVLTHGWNKPARIATRKFQLNYGVTGFVGRALLEKLLRGCPEVAKVFVLVRSKRQKSGEERLREMFQAELFKNIRSHNPDLLEKVIPVNGDVTFKGLGLRPEDSEALREVSIIFHSAANVNFCAGFQNFLAINVAGTKHLLEFAKELKNLKALVYVSTTFSNSDRLEIKEKIYPSRINPHLALQLYSELPPQILDAISPKLLGDHKLEYSFSKHIAEGLIQESSPFLPICVVRPAVVGTAYEEPFPGWVDNYTGFMACLAAFSKGIARVYYTNKKLTGDIVPIDYAVNLTLAAAMSVGSRRQDLKSPLVYNLSTSDCPLIGLPRLIIDAARKTPPNQIVWYPSLQFVSNRTVFLILDFFFHYIPAVLADGAMSFLTSKPEFGFVKIHQKLRKLADITAKATEVEYSIRTENTRALYRQLTPGDQESFHFDIWGIDPAEYMRRSLYGMRRYAAREKDGDLPKARANLD</sequence>
<dbReference type="PANTHER" id="PTHR11011:SF45">
    <property type="entry name" value="FATTY ACYL-COA REDUCTASE CG8306-RELATED"/>
    <property type="match status" value="1"/>
</dbReference>
<dbReference type="OrthoDB" id="429813at2759"/>
<keyword evidence="4" id="KW-0521">NADP</keyword>